<keyword evidence="3" id="KW-0472">Membrane</keyword>
<reference evidence="5 6" key="1">
    <citation type="submission" date="2024-04" db="EMBL/GenBank/DDBJ databases">
        <title>Symmetric and asymmetric DNA N6-adenine methylation regulates different biological responses in Mucorales.</title>
        <authorList>
            <consortium name="Lawrence Berkeley National Laboratory"/>
            <person name="Lax C."/>
            <person name="Mondo S.J."/>
            <person name="Osorio-Concepcion M."/>
            <person name="Muszewska A."/>
            <person name="Corrochano-Luque M."/>
            <person name="Gutierrez G."/>
            <person name="Riley R."/>
            <person name="Lipzen A."/>
            <person name="Guo J."/>
            <person name="Hundley H."/>
            <person name="Amirebrahimi M."/>
            <person name="Ng V."/>
            <person name="Lorenzo-Gutierrez D."/>
            <person name="Binder U."/>
            <person name="Yang J."/>
            <person name="Song Y."/>
            <person name="Canovas D."/>
            <person name="Navarro E."/>
            <person name="Freitag M."/>
            <person name="Gabaldon T."/>
            <person name="Grigoriev I.V."/>
            <person name="Corrochano L.M."/>
            <person name="Nicolas F.E."/>
            <person name="Garre V."/>
        </authorList>
    </citation>
    <scope>NUCLEOTIDE SEQUENCE [LARGE SCALE GENOMIC DNA]</scope>
    <source>
        <strain evidence="5 6">L51</strain>
    </source>
</reference>
<evidence type="ECO:0000256" key="2">
    <source>
        <dbReference type="SAM" id="MobiDB-lite"/>
    </source>
</evidence>
<dbReference type="Gene3D" id="3.40.50.1820">
    <property type="entry name" value="alpha/beta hydrolase"/>
    <property type="match status" value="1"/>
</dbReference>
<dbReference type="InterPro" id="IPR029058">
    <property type="entry name" value="AB_hydrolase_fold"/>
</dbReference>
<keyword evidence="3" id="KW-0812">Transmembrane</keyword>
<protein>
    <submittedName>
        <fullName evidence="5">Serine esterase-domain-containing protein</fullName>
    </submittedName>
</protein>
<keyword evidence="3" id="KW-1133">Transmembrane helix</keyword>
<gene>
    <name evidence="5" type="ORF">J3Q64DRAFT_1770619</name>
</gene>
<accession>A0ABR3AKT5</accession>
<comment type="similarity">
    <text evidence="1">Belongs to the putative lipase ROG1 family.</text>
</comment>
<dbReference type="Pfam" id="PF05057">
    <property type="entry name" value="DUF676"/>
    <property type="match status" value="1"/>
</dbReference>
<evidence type="ECO:0000313" key="5">
    <source>
        <dbReference type="EMBL" id="KAL0076768.1"/>
    </source>
</evidence>
<feature type="transmembrane region" description="Helical" evidence="3">
    <location>
        <begin position="249"/>
        <end position="271"/>
    </location>
</feature>
<evidence type="ECO:0000313" key="6">
    <source>
        <dbReference type="Proteomes" id="UP001448207"/>
    </source>
</evidence>
<dbReference type="Proteomes" id="UP001448207">
    <property type="component" value="Unassembled WGS sequence"/>
</dbReference>
<dbReference type="SUPFAM" id="SSF53474">
    <property type="entry name" value="alpha/beta-Hydrolases"/>
    <property type="match status" value="1"/>
</dbReference>
<dbReference type="EMBL" id="JBCLYO010000030">
    <property type="protein sequence ID" value="KAL0076768.1"/>
    <property type="molecule type" value="Genomic_DNA"/>
</dbReference>
<dbReference type="PANTHER" id="PTHR12482:SF62">
    <property type="entry name" value="LIPASE ROG1-RELATED"/>
    <property type="match status" value="1"/>
</dbReference>
<feature type="region of interest" description="Disordered" evidence="2">
    <location>
        <begin position="332"/>
        <end position="352"/>
    </location>
</feature>
<evidence type="ECO:0000256" key="3">
    <source>
        <dbReference type="SAM" id="Phobius"/>
    </source>
</evidence>
<dbReference type="InterPro" id="IPR007751">
    <property type="entry name" value="DUF676_lipase-like"/>
</dbReference>
<comment type="caution">
    <text evidence="5">The sequence shown here is derived from an EMBL/GenBank/DDBJ whole genome shotgun (WGS) entry which is preliminary data.</text>
</comment>
<evidence type="ECO:0000259" key="4">
    <source>
        <dbReference type="Pfam" id="PF05057"/>
    </source>
</evidence>
<sequence length="428" mass="48549">MTETTIALVVLQHGLWGNSAHMKYIHNKLDEAYGDSISILNVEVNEAKYTYDGVDICGERLIKNIYSHIEKLAEKNKKVDRITLVGYSLGGLIIRYAAGILAKKGFFNHVKAQWLITFATPHMGVRRPTTSVVGRTFNFLCGNMVSRSGEQLQLSDDYEDGRPLLDILADPDREFYKALELFKVKRVYANVANDRTVPYWTAGLETIGYYETPKSLQVTRDEKYPALLTAVGVNDPSKKEESKSSWSPWYLLLVVTPVVVPVYLVFAFLFVGGQGLLSRRRAHQLLNGKILIGGTDLPVYKDEEEERHHATRSETILDEAFLDVMEGAHFQDQEGGETQKSSEKNPQESNRVTYSISPTPELQSSVQPLDLTLVQQKIQENLSRLEWERIFVFIRGINAHASIVCRDQRFTQEDGECVVRHFVDTFKP</sequence>
<dbReference type="InterPro" id="IPR044294">
    <property type="entry name" value="Lipase-like"/>
</dbReference>
<dbReference type="PANTHER" id="PTHR12482">
    <property type="entry name" value="LIPASE ROG1-RELATED-RELATED"/>
    <property type="match status" value="1"/>
</dbReference>
<organism evidence="5 6">
    <name type="scientific">Phycomyces blakesleeanus</name>
    <dbReference type="NCBI Taxonomy" id="4837"/>
    <lineage>
        <taxon>Eukaryota</taxon>
        <taxon>Fungi</taxon>
        <taxon>Fungi incertae sedis</taxon>
        <taxon>Mucoromycota</taxon>
        <taxon>Mucoromycotina</taxon>
        <taxon>Mucoromycetes</taxon>
        <taxon>Mucorales</taxon>
        <taxon>Phycomycetaceae</taxon>
        <taxon>Phycomyces</taxon>
    </lineage>
</organism>
<name>A0ABR3AKT5_PHYBL</name>
<feature type="domain" description="DUF676" evidence="4">
    <location>
        <begin position="7"/>
        <end position="201"/>
    </location>
</feature>
<keyword evidence="6" id="KW-1185">Reference proteome</keyword>
<proteinExistence type="inferred from homology"/>
<evidence type="ECO:0000256" key="1">
    <source>
        <dbReference type="ARBA" id="ARBA00007920"/>
    </source>
</evidence>